<dbReference type="EMBL" id="CAXLJM020000088">
    <property type="protein sequence ID" value="CAL8131464.1"/>
    <property type="molecule type" value="Genomic_DNA"/>
</dbReference>
<dbReference type="PANTHER" id="PTHR24023:SF1082">
    <property type="entry name" value="COLLAGEN TRIPLE HELIX REPEAT"/>
    <property type="match status" value="1"/>
</dbReference>
<evidence type="ECO:0000313" key="4">
    <source>
        <dbReference type="Proteomes" id="UP001642540"/>
    </source>
</evidence>
<dbReference type="Proteomes" id="UP001642540">
    <property type="component" value="Unassembled WGS sequence"/>
</dbReference>
<feature type="chain" id="PRO_5045552152" evidence="2">
    <location>
        <begin position="25"/>
        <end position="236"/>
    </location>
</feature>
<organism evidence="3 4">
    <name type="scientific">Orchesella dallaii</name>
    <dbReference type="NCBI Taxonomy" id="48710"/>
    <lineage>
        <taxon>Eukaryota</taxon>
        <taxon>Metazoa</taxon>
        <taxon>Ecdysozoa</taxon>
        <taxon>Arthropoda</taxon>
        <taxon>Hexapoda</taxon>
        <taxon>Collembola</taxon>
        <taxon>Entomobryomorpha</taxon>
        <taxon>Entomobryoidea</taxon>
        <taxon>Orchesellidae</taxon>
        <taxon>Orchesellinae</taxon>
        <taxon>Orchesella</taxon>
    </lineage>
</organism>
<proteinExistence type="predicted"/>
<feature type="region of interest" description="Disordered" evidence="1">
    <location>
        <begin position="126"/>
        <end position="209"/>
    </location>
</feature>
<dbReference type="PANTHER" id="PTHR24023">
    <property type="entry name" value="COLLAGEN ALPHA"/>
    <property type="match status" value="1"/>
</dbReference>
<keyword evidence="4" id="KW-1185">Reference proteome</keyword>
<sequence>MSVRSYGFCKLTILELEFILFISLQVPEDGGELTSNQIDSKGTKDHADMEMVDSKFDFNFKWDEEPPKVISQLDLEMTWDDETNATPSKVSIYNITTDHDITGPLTQLITTVANSSFHDMNRHKKLTSGEAETSNNVLKGERGQRGRRGRKGMQGDKGEPGLSIVGPKGEPGDSGLLPHHLLYPKSDSSSQKGEPGPRGPPGPPGSCPMRMYYLRHITHEVMRVQKHGWHTSTLGT</sequence>
<reference evidence="3 4" key="1">
    <citation type="submission" date="2024-08" db="EMBL/GenBank/DDBJ databases">
        <authorList>
            <person name="Cucini C."/>
            <person name="Frati F."/>
        </authorList>
    </citation>
    <scope>NUCLEOTIDE SEQUENCE [LARGE SCALE GENOMIC DNA]</scope>
</reference>
<name>A0ABP1RN80_9HEXA</name>
<comment type="caution">
    <text evidence="3">The sequence shown here is derived from an EMBL/GenBank/DDBJ whole genome shotgun (WGS) entry which is preliminary data.</text>
</comment>
<gene>
    <name evidence="3" type="ORF">ODALV1_LOCUS24193</name>
</gene>
<keyword evidence="2" id="KW-0732">Signal</keyword>
<protein>
    <submittedName>
        <fullName evidence="3">Uncharacterized protein</fullName>
    </submittedName>
</protein>
<dbReference type="InterPro" id="IPR050149">
    <property type="entry name" value="Collagen_superfamily"/>
</dbReference>
<feature type="signal peptide" evidence="2">
    <location>
        <begin position="1"/>
        <end position="24"/>
    </location>
</feature>
<evidence type="ECO:0000313" key="3">
    <source>
        <dbReference type="EMBL" id="CAL8131464.1"/>
    </source>
</evidence>
<evidence type="ECO:0000256" key="2">
    <source>
        <dbReference type="SAM" id="SignalP"/>
    </source>
</evidence>
<feature type="compositionally biased region" description="Pro residues" evidence="1">
    <location>
        <begin position="197"/>
        <end position="206"/>
    </location>
</feature>
<evidence type="ECO:0000256" key="1">
    <source>
        <dbReference type="SAM" id="MobiDB-lite"/>
    </source>
</evidence>
<accession>A0ABP1RN80</accession>